<feature type="region of interest" description="Disordered" evidence="2">
    <location>
        <begin position="829"/>
        <end position="919"/>
    </location>
</feature>
<dbReference type="VEuPathDB" id="FungiDB:Z518_10062"/>
<dbReference type="GeneID" id="25298133"/>
<dbReference type="AlphaFoldDB" id="A0A0D2ICN5"/>
<proteinExistence type="predicted"/>
<dbReference type="OrthoDB" id="4117168at2759"/>
<organism evidence="3 4">
    <name type="scientific">Rhinocladiella mackenziei CBS 650.93</name>
    <dbReference type="NCBI Taxonomy" id="1442369"/>
    <lineage>
        <taxon>Eukaryota</taxon>
        <taxon>Fungi</taxon>
        <taxon>Dikarya</taxon>
        <taxon>Ascomycota</taxon>
        <taxon>Pezizomycotina</taxon>
        <taxon>Eurotiomycetes</taxon>
        <taxon>Chaetothyriomycetidae</taxon>
        <taxon>Chaetothyriales</taxon>
        <taxon>Herpotrichiellaceae</taxon>
        <taxon>Rhinocladiella</taxon>
    </lineage>
</organism>
<name>A0A0D2ICN5_9EURO</name>
<evidence type="ECO:0000256" key="1">
    <source>
        <dbReference type="SAM" id="Coils"/>
    </source>
</evidence>
<feature type="compositionally biased region" description="Basic and acidic residues" evidence="2">
    <location>
        <begin position="693"/>
        <end position="709"/>
    </location>
</feature>
<evidence type="ECO:0000256" key="2">
    <source>
        <dbReference type="SAM" id="MobiDB-lite"/>
    </source>
</evidence>
<reference evidence="3 4" key="1">
    <citation type="submission" date="2015-01" db="EMBL/GenBank/DDBJ databases">
        <title>The Genome Sequence of Rhinocladiella mackenzie CBS 650.93.</title>
        <authorList>
            <consortium name="The Broad Institute Genomics Platform"/>
            <person name="Cuomo C."/>
            <person name="de Hoog S."/>
            <person name="Gorbushina A."/>
            <person name="Stielow B."/>
            <person name="Teixiera M."/>
            <person name="Abouelleil A."/>
            <person name="Chapman S.B."/>
            <person name="Priest M."/>
            <person name="Young S.K."/>
            <person name="Wortman J."/>
            <person name="Nusbaum C."/>
            <person name="Birren B."/>
        </authorList>
    </citation>
    <scope>NUCLEOTIDE SEQUENCE [LARGE SCALE GENOMIC DNA]</scope>
    <source>
        <strain evidence="3 4">CBS 650.93</strain>
    </source>
</reference>
<dbReference type="Proteomes" id="UP000053617">
    <property type="component" value="Unassembled WGS sequence"/>
</dbReference>
<feature type="region of interest" description="Disordered" evidence="2">
    <location>
        <begin position="79"/>
        <end position="197"/>
    </location>
</feature>
<feature type="compositionally biased region" description="Polar residues" evidence="2">
    <location>
        <begin position="835"/>
        <end position="851"/>
    </location>
</feature>
<feature type="compositionally biased region" description="Polar residues" evidence="2">
    <location>
        <begin position="655"/>
        <end position="675"/>
    </location>
</feature>
<feature type="compositionally biased region" description="Gly residues" evidence="2">
    <location>
        <begin position="20"/>
        <end position="34"/>
    </location>
</feature>
<feature type="compositionally biased region" description="Low complexity" evidence="2">
    <location>
        <begin position="178"/>
        <end position="191"/>
    </location>
</feature>
<feature type="region of interest" description="Disordered" evidence="2">
    <location>
        <begin position="18"/>
        <end position="55"/>
    </location>
</feature>
<feature type="compositionally biased region" description="Basic and acidic residues" evidence="2">
    <location>
        <begin position="867"/>
        <end position="886"/>
    </location>
</feature>
<feature type="region of interest" description="Disordered" evidence="2">
    <location>
        <begin position="777"/>
        <end position="797"/>
    </location>
</feature>
<feature type="coiled-coil region" evidence="1">
    <location>
        <begin position="326"/>
        <end position="353"/>
    </location>
</feature>
<feature type="region of interest" description="Disordered" evidence="2">
    <location>
        <begin position="599"/>
        <end position="643"/>
    </location>
</feature>
<evidence type="ECO:0000313" key="4">
    <source>
        <dbReference type="Proteomes" id="UP000053617"/>
    </source>
</evidence>
<dbReference type="RefSeq" id="XP_013268132.1">
    <property type="nucleotide sequence ID" value="XM_013412678.1"/>
</dbReference>
<dbReference type="HOGENOM" id="CLU_331202_0_0_1"/>
<accession>A0A0D2ICN5</accession>
<feature type="coiled-coil region" evidence="1">
    <location>
        <begin position="480"/>
        <end position="556"/>
    </location>
</feature>
<protein>
    <submittedName>
        <fullName evidence="3">Uncharacterized protein</fullName>
    </submittedName>
</protein>
<keyword evidence="1" id="KW-0175">Coiled coil</keyword>
<feature type="region of interest" description="Disordered" evidence="2">
    <location>
        <begin position="655"/>
        <end position="710"/>
    </location>
</feature>
<sequence length="919" mass="102706">MASFFISKQQLNKTKAVPHGGLGGLVSPGGGDTGGNDADAACESRWTKSKRRRPPPIQIASGLELSPISPAQISAASSLGFGGLWTPKTPTDRNRSRSLIGGDANEKVSPLISRYDSAAPCQPHCSPPQTPMSPRVSQTSLPAELPGSLLLPSQGFPQTNPISPPPSIRVLRRDTGDSSLSSARTLSTSASTDEENMETLRHLTTPLRKNDRFGTLSITPATTGDRPIEASRITRPFSAMGMEELLARLPELNPSTISQLWLPAFRIQFQKMTAVLQDATEVELDSSLDRIALQKDLQSFSDGLRVITASYHKVVESAESVAERDTKNRQERLKELEVQVEEALESIGAKDKEIAHQERKNTELKHTIHEVVRVLGAFIHDHVPDRWDSINESRTQEVLQIISDYARHADNKSVRYLRVPEATVAQYVRDLQELQNLIDYYRKVSHSQAKMINQQSESLDAYVDKYETAVNLVKEREHEILLLTQHNKDLAKQVERYEEELIQTREAHTEAELMVRQYEELRGSMESLKMAHALELDQRDAENANLRQKLGSAREEVFARREDVKNILTQARNMLQSTDTSTAKSRNASKALRFLGMEQDKKKIKKPGLPSSQSMMGLSKPAFDSPTWSSDSRYSSKEVTTDEPTLLRNRSLQNRFRSQTNPNAPVDGSTGSTDCTLPLSVVRPRSDTLGATQRHDELGSPINTDKDLPKPPTQLFPSFLSAARLAEITQSIDSPTEAQIASDYFKHGIIGQTSTRRVLSNIPEVPVYNASEADIQQDKNFETMNEKDSDSVDSSDREVYRKSICALDMLNSSTLLDNETATSLERILRGRTRSEPSNSHIPTPSDQSQEPRTGVARVLQLRPGNGDLRDATRERDRDFDREERVRQSLMSDSSGYRTEDSEPQTVTQMYHQGRRHIRG</sequence>
<gene>
    <name evidence="3" type="ORF">Z518_10062</name>
</gene>
<keyword evidence="4" id="KW-1185">Reference proteome</keyword>
<dbReference type="EMBL" id="KN847482">
    <property type="protein sequence ID" value="KIX00996.1"/>
    <property type="molecule type" value="Genomic_DNA"/>
</dbReference>
<evidence type="ECO:0000313" key="3">
    <source>
        <dbReference type="EMBL" id="KIX00996.1"/>
    </source>
</evidence>